<comment type="caution">
    <text evidence="3">The sequence shown here is derived from an EMBL/GenBank/DDBJ whole genome shotgun (WGS) entry which is preliminary data.</text>
</comment>
<feature type="region of interest" description="Disordered" evidence="1">
    <location>
        <begin position="154"/>
        <end position="178"/>
    </location>
</feature>
<evidence type="ECO:0000256" key="2">
    <source>
        <dbReference type="SAM" id="Phobius"/>
    </source>
</evidence>
<dbReference type="Proteomes" id="UP001255856">
    <property type="component" value="Unassembled WGS sequence"/>
</dbReference>
<sequence length="493" mass="52707">MGIIIIFQVVIGAVTGTRLAYDNLCQLNLDPESGRVCDFVYPTIGFGIFFSLLLTIGTVYAYRKGEPGPVTSSATTGLAVYAFIWYLVYGITISIRGQQATDAGQPRTTERNAVIGLSWIVTVFFLAIAITSIFDKHVNRIPVAGGKSFLLRKRVSGTPSTPGKSSEPETSGARRARSRVKSYSRGLSLDQLYMFQGLGYVLALLPAAFAPMRTAVLLYGSLAEPTEDQHAHTLGLLSTGFLLIACIFFTLEEGTRRRVNAAPGQELLRDGVLAFTALSFLSHLLNVGAFTVLGGLAMLLAQLSTILLLWSSARAKLPRSASAAERRARAGARQAMRLPHGSILGHIYLGLAIASPLLGVTAALLPKLSMYHALGYVYGRSTLLPWRQWGLAGSTLVPAIALFLKDKAEKGRLGRSTSRILNAGLFGASLGELMVFAPILAARHGGALLPVLVSKAAVACLTAVLGFTAPEIEEFAEQLVEHTSEEEDLAAAE</sequence>
<feature type="transmembrane region" description="Helical" evidence="2">
    <location>
        <begin position="447"/>
        <end position="469"/>
    </location>
</feature>
<keyword evidence="2" id="KW-1133">Transmembrane helix</keyword>
<feature type="transmembrane region" description="Helical" evidence="2">
    <location>
        <begin position="343"/>
        <end position="366"/>
    </location>
</feature>
<feature type="transmembrane region" description="Helical" evidence="2">
    <location>
        <begin position="113"/>
        <end position="134"/>
    </location>
</feature>
<evidence type="ECO:0000313" key="3">
    <source>
        <dbReference type="EMBL" id="KAK2080302.1"/>
    </source>
</evidence>
<feature type="transmembrane region" description="Helical" evidence="2">
    <location>
        <begin position="386"/>
        <end position="404"/>
    </location>
</feature>
<dbReference type="AlphaFoldDB" id="A0AAD9IP57"/>
<feature type="transmembrane region" description="Helical" evidence="2">
    <location>
        <begin position="420"/>
        <end position="441"/>
    </location>
</feature>
<gene>
    <name evidence="3" type="ORF">QBZ16_000155</name>
</gene>
<name>A0AAD9IP57_PROWI</name>
<keyword evidence="2" id="KW-0812">Transmembrane</keyword>
<proteinExistence type="predicted"/>
<feature type="transmembrane region" description="Helical" evidence="2">
    <location>
        <begin position="44"/>
        <end position="62"/>
    </location>
</feature>
<dbReference type="EMBL" id="JASFZW010000001">
    <property type="protein sequence ID" value="KAK2080302.1"/>
    <property type="molecule type" value="Genomic_DNA"/>
</dbReference>
<evidence type="ECO:0000256" key="1">
    <source>
        <dbReference type="SAM" id="MobiDB-lite"/>
    </source>
</evidence>
<feature type="transmembrane region" description="Helical" evidence="2">
    <location>
        <begin position="291"/>
        <end position="310"/>
    </location>
</feature>
<protein>
    <submittedName>
        <fullName evidence="3">Uncharacterized protein</fullName>
    </submittedName>
</protein>
<accession>A0AAD9IP57</accession>
<organism evidence="3 4">
    <name type="scientific">Prototheca wickerhamii</name>
    <dbReference type="NCBI Taxonomy" id="3111"/>
    <lineage>
        <taxon>Eukaryota</taxon>
        <taxon>Viridiplantae</taxon>
        <taxon>Chlorophyta</taxon>
        <taxon>core chlorophytes</taxon>
        <taxon>Trebouxiophyceae</taxon>
        <taxon>Chlorellales</taxon>
        <taxon>Chlorellaceae</taxon>
        <taxon>Prototheca</taxon>
    </lineage>
</organism>
<evidence type="ECO:0000313" key="4">
    <source>
        <dbReference type="Proteomes" id="UP001255856"/>
    </source>
</evidence>
<feature type="transmembrane region" description="Helical" evidence="2">
    <location>
        <begin position="74"/>
        <end position="93"/>
    </location>
</feature>
<reference evidence="3" key="1">
    <citation type="submission" date="2021-01" db="EMBL/GenBank/DDBJ databases">
        <authorList>
            <person name="Eckstrom K.M.E."/>
        </authorList>
    </citation>
    <scope>NUCLEOTIDE SEQUENCE</scope>
    <source>
        <strain evidence="3">UVCC 0001</strain>
    </source>
</reference>
<keyword evidence="4" id="KW-1185">Reference proteome</keyword>
<keyword evidence="2" id="KW-0472">Membrane</keyword>
<feature type="transmembrane region" description="Helical" evidence="2">
    <location>
        <begin position="230"/>
        <end position="251"/>
    </location>
</feature>